<evidence type="ECO:0000313" key="9">
    <source>
        <dbReference type="Proteomes" id="UP000675781"/>
    </source>
</evidence>
<dbReference type="GO" id="GO:0016746">
    <property type="term" value="F:acyltransferase activity"/>
    <property type="evidence" value="ECO:0007669"/>
    <property type="project" value="UniProtKB-KW"/>
</dbReference>
<dbReference type="GO" id="GO:0005886">
    <property type="term" value="C:plasma membrane"/>
    <property type="evidence" value="ECO:0007669"/>
    <property type="project" value="UniProtKB-SubCell"/>
</dbReference>
<dbReference type="GO" id="GO:0009247">
    <property type="term" value="P:glycolipid biosynthetic process"/>
    <property type="evidence" value="ECO:0007669"/>
    <property type="project" value="UniProtKB-ARBA"/>
</dbReference>
<keyword evidence="3" id="KW-0997">Cell inner membrane</keyword>
<evidence type="ECO:0000313" key="8">
    <source>
        <dbReference type="EMBL" id="MBR7839001.1"/>
    </source>
</evidence>
<protein>
    <submittedName>
        <fullName evidence="8">Phosphatidylinositol mannoside acyltransferase</fullName>
    </submittedName>
</protein>
<keyword evidence="4" id="KW-0808">Transferase</keyword>
<keyword evidence="2" id="KW-1003">Cell membrane</keyword>
<dbReference type="NCBIfam" id="NF005919">
    <property type="entry name" value="PRK07920.1"/>
    <property type="match status" value="1"/>
</dbReference>
<sequence>MSDLKEELTYRAYAAGWAVVRRLPEKPAYKLFEKAADRSWRKRGKSVRRLESNLARVLGPDASEARIREVSKQGMRNYMRYYCDTFRLETWSRQRIESTMTVLNEDKLRELLAEGNGVVLALPHMGNWDHAGAWAARVAADGFTTVAERLKPEKLFERFLRYRESIGMEVLPLTGGTGTFAGLMRRLRSGGLVCLVAERDLTDSGVPVRFFGETTKLPAGPAALAVATGAALCPVTLWYDGPHHYAKVWPRIPVPAEGRKPEKIAVMCQAVADVFAQGIAEHPADWHMLQRLWLVDLDPARVPGAATGERVADPDAATSDTADSANTAASGSAEGTR</sequence>
<name>A0A941EXU3_9ACTN</name>
<evidence type="ECO:0000256" key="7">
    <source>
        <dbReference type="SAM" id="MobiDB-lite"/>
    </source>
</evidence>
<evidence type="ECO:0000256" key="6">
    <source>
        <dbReference type="ARBA" id="ARBA00023315"/>
    </source>
</evidence>
<reference evidence="8" key="1">
    <citation type="submission" date="2021-04" db="EMBL/GenBank/DDBJ databases">
        <title>Genome based classification of Actinospica acidithermotolerans sp. nov., an actinobacterium isolated from an Indonesian hot spring.</title>
        <authorList>
            <person name="Kusuma A.B."/>
            <person name="Putra K.E."/>
            <person name="Nafisah S."/>
            <person name="Loh J."/>
            <person name="Nouioui I."/>
            <person name="Goodfellow M."/>
        </authorList>
    </citation>
    <scope>NUCLEOTIDE SEQUENCE</scope>
    <source>
        <strain evidence="8">CSCA 57</strain>
    </source>
</reference>
<evidence type="ECO:0000256" key="3">
    <source>
        <dbReference type="ARBA" id="ARBA00022519"/>
    </source>
</evidence>
<accession>A0A941EXU3</accession>
<gene>
    <name evidence="8" type="ORF">KDL01_37390</name>
</gene>
<keyword evidence="6 8" id="KW-0012">Acyltransferase</keyword>
<keyword evidence="5" id="KW-0472">Membrane</keyword>
<evidence type="ECO:0000256" key="5">
    <source>
        <dbReference type="ARBA" id="ARBA00023136"/>
    </source>
</evidence>
<comment type="subcellular location">
    <subcellularLocation>
        <location evidence="1">Cell inner membrane</location>
    </subcellularLocation>
</comment>
<dbReference type="PANTHER" id="PTHR30606:SF10">
    <property type="entry name" value="PHOSPHATIDYLINOSITOL MANNOSIDE ACYLTRANSFERASE"/>
    <property type="match status" value="1"/>
</dbReference>
<dbReference type="PANTHER" id="PTHR30606">
    <property type="entry name" value="LIPID A BIOSYNTHESIS LAUROYL ACYLTRANSFERASE"/>
    <property type="match status" value="1"/>
</dbReference>
<dbReference type="Proteomes" id="UP000675781">
    <property type="component" value="Unassembled WGS sequence"/>
</dbReference>
<dbReference type="RefSeq" id="WP_212533447.1">
    <property type="nucleotide sequence ID" value="NZ_JAGSOG010000361.1"/>
</dbReference>
<proteinExistence type="predicted"/>
<keyword evidence="9" id="KW-1185">Reference proteome</keyword>
<dbReference type="Pfam" id="PF03279">
    <property type="entry name" value="Lip_A_acyltrans"/>
    <property type="match status" value="1"/>
</dbReference>
<evidence type="ECO:0000256" key="2">
    <source>
        <dbReference type="ARBA" id="ARBA00022475"/>
    </source>
</evidence>
<organism evidence="8 9">
    <name type="scientific">Actinospica durhamensis</name>
    <dbReference type="NCBI Taxonomy" id="1508375"/>
    <lineage>
        <taxon>Bacteria</taxon>
        <taxon>Bacillati</taxon>
        <taxon>Actinomycetota</taxon>
        <taxon>Actinomycetes</taxon>
        <taxon>Catenulisporales</taxon>
        <taxon>Actinospicaceae</taxon>
        <taxon>Actinospica</taxon>
    </lineage>
</organism>
<dbReference type="AlphaFoldDB" id="A0A941EXU3"/>
<dbReference type="CDD" id="cd07984">
    <property type="entry name" value="LPLAT_LABLAT-like"/>
    <property type="match status" value="1"/>
</dbReference>
<evidence type="ECO:0000256" key="4">
    <source>
        <dbReference type="ARBA" id="ARBA00022679"/>
    </source>
</evidence>
<feature type="region of interest" description="Disordered" evidence="7">
    <location>
        <begin position="304"/>
        <end position="337"/>
    </location>
</feature>
<evidence type="ECO:0000256" key="1">
    <source>
        <dbReference type="ARBA" id="ARBA00004533"/>
    </source>
</evidence>
<comment type="caution">
    <text evidence="8">The sequence shown here is derived from an EMBL/GenBank/DDBJ whole genome shotgun (WGS) entry which is preliminary data.</text>
</comment>
<dbReference type="EMBL" id="JAGSOG010000361">
    <property type="protein sequence ID" value="MBR7839001.1"/>
    <property type="molecule type" value="Genomic_DNA"/>
</dbReference>
<feature type="compositionally biased region" description="Low complexity" evidence="7">
    <location>
        <begin position="314"/>
        <end position="337"/>
    </location>
</feature>
<dbReference type="InterPro" id="IPR004960">
    <property type="entry name" value="LipA_acyltrans"/>
</dbReference>